<dbReference type="GO" id="GO:0009247">
    <property type="term" value="P:glycolipid biosynthetic process"/>
    <property type="evidence" value="ECO:0007669"/>
    <property type="project" value="UniProtKB-ARBA"/>
</dbReference>
<protein>
    <submittedName>
        <fullName evidence="7">Lipid A biosynthesis acyltransferase</fullName>
    </submittedName>
</protein>
<keyword evidence="2" id="KW-1003">Cell membrane</keyword>
<evidence type="ECO:0000256" key="3">
    <source>
        <dbReference type="ARBA" id="ARBA00022519"/>
    </source>
</evidence>
<dbReference type="Pfam" id="PF03279">
    <property type="entry name" value="Lip_A_acyltrans"/>
    <property type="match status" value="1"/>
</dbReference>
<gene>
    <name evidence="7" type="ORF">HPTL_1845</name>
</gene>
<evidence type="ECO:0000256" key="5">
    <source>
        <dbReference type="ARBA" id="ARBA00023136"/>
    </source>
</evidence>
<dbReference type="KEGG" id="htl:HPTL_1845"/>
<dbReference type="PIRSF" id="PIRSF026649">
    <property type="entry name" value="MsbB"/>
    <property type="match status" value="1"/>
</dbReference>
<sequence>MGKRLRWHKDSPLRLWALRQADRAVVAFIWALHWLPLPVLAKVGARFGTLLRLLAKRRRRIAEVNLARCFPEWTDDARARLLREHFHFLGRSLLERGIAWFASPERIRRLVRLEGWAEHVAPLIAAGQPVILVTPHFLGLDLVGTRLTLEGDFVSVYSRQRRRPVADRWLRHGRSRFGQQLLIARQDGIRPVVRALKAGQPFYYLPDLDYGGKDAIFVPFFGVPAATITALPRLARLANAAVVLCIAEMDPSGRGYRARFSLPWRDYPTDDERADVERMNREIEAAVCRLPAQYFWVHRRFKTQPEGKGEWYR</sequence>
<evidence type="ECO:0000256" key="1">
    <source>
        <dbReference type="ARBA" id="ARBA00004533"/>
    </source>
</evidence>
<evidence type="ECO:0000256" key="6">
    <source>
        <dbReference type="ARBA" id="ARBA00023315"/>
    </source>
</evidence>
<dbReference type="Proteomes" id="UP000262004">
    <property type="component" value="Chromosome"/>
</dbReference>
<keyword evidence="6 7" id="KW-0012">Acyltransferase</keyword>
<dbReference type="OrthoDB" id="5291349at2"/>
<dbReference type="CDD" id="cd07984">
    <property type="entry name" value="LPLAT_LABLAT-like"/>
    <property type="match status" value="1"/>
</dbReference>
<evidence type="ECO:0000313" key="7">
    <source>
        <dbReference type="EMBL" id="BBD78101.1"/>
    </source>
</evidence>
<evidence type="ECO:0000256" key="2">
    <source>
        <dbReference type="ARBA" id="ARBA00022475"/>
    </source>
</evidence>
<dbReference type="EMBL" id="AP018558">
    <property type="protein sequence ID" value="BBD78101.1"/>
    <property type="molecule type" value="Genomic_DNA"/>
</dbReference>
<organism evidence="7 8">
    <name type="scientific">Hydrogenophilus thermoluteolus</name>
    <name type="common">Pseudomonas hydrogenothermophila</name>
    <dbReference type="NCBI Taxonomy" id="297"/>
    <lineage>
        <taxon>Bacteria</taxon>
        <taxon>Pseudomonadati</taxon>
        <taxon>Pseudomonadota</taxon>
        <taxon>Hydrogenophilia</taxon>
        <taxon>Hydrogenophilales</taxon>
        <taxon>Hydrogenophilaceae</taxon>
        <taxon>Hydrogenophilus</taxon>
    </lineage>
</organism>
<comment type="subcellular location">
    <subcellularLocation>
        <location evidence="1">Cell inner membrane</location>
    </subcellularLocation>
</comment>
<dbReference type="AlphaFoldDB" id="A0A2Z6DZZ4"/>
<dbReference type="GO" id="GO:0005886">
    <property type="term" value="C:plasma membrane"/>
    <property type="evidence" value="ECO:0007669"/>
    <property type="project" value="UniProtKB-SubCell"/>
</dbReference>
<name>A0A2Z6DZZ4_HYDTE</name>
<keyword evidence="4 7" id="KW-0808">Transferase</keyword>
<dbReference type="RefSeq" id="WP_119335764.1">
    <property type="nucleotide sequence ID" value="NZ_AP018558.1"/>
</dbReference>
<evidence type="ECO:0000313" key="8">
    <source>
        <dbReference type="Proteomes" id="UP000262004"/>
    </source>
</evidence>
<keyword evidence="3" id="KW-0997">Cell inner membrane</keyword>
<dbReference type="InterPro" id="IPR004960">
    <property type="entry name" value="LipA_acyltrans"/>
</dbReference>
<reference evidence="7 8" key="1">
    <citation type="submission" date="2018-04" db="EMBL/GenBank/DDBJ databases">
        <title>Complete genome sequence of Hydrogenophilus thermoluteolus TH-1.</title>
        <authorList>
            <person name="Arai H."/>
        </authorList>
    </citation>
    <scope>NUCLEOTIDE SEQUENCE [LARGE SCALE GENOMIC DNA]</scope>
    <source>
        <strain evidence="7 8">TH-1</strain>
    </source>
</reference>
<keyword evidence="5" id="KW-0472">Membrane</keyword>
<accession>A0A2Z6DZZ4</accession>
<dbReference type="PANTHER" id="PTHR30606">
    <property type="entry name" value="LIPID A BIOSYNTHESIS LAUROYL ACYLTRANSFERASE"/>
    <property type="match status" value="1"/>
</dbReference>
<dbReference type="GO" id="GO:0016746">
    <property type="term" value="F:acyltransferase activity"/>
    <property type="evidence" value="ECO:0007669"/>
    <property type="project" value="UniProtKB-KW"/>
</dbReference>
<proteinExistence type="predicted"/>
<dbReference type="PANTHER" id="PTHR30606:SF9">
    <property type="entry name" value="LIPID A BIOSYNTHESIS LAUROYLTRANSFERASE"/>
    <property type="match status" value="1"/>
</dbReference>
<keyword evidence="8" id="KW-1185">Reference proteome</keyword>
<evidence type="ECO:0000256" key="4">
    <source>
        <dbReference type="ARBA" id="ARBA00022679"/>
    </source>
</evidence>